<evidence type="ECO:0008006" key="4">
    <source>
        <dbReference type="Google" id="ProtNLM"/>
    </source>
</evidence>
<organism evidence="2 3">
    <name type="scientific">Ramlibacter ginsenosidimutans</name>
    <dbReference type="NCBI Taxonomy" id="502333"/>
    <lineage>
        <taxon>Bacteria</taxon>
        <taxon>Pseudomonadati</taxon>
        <taxon>Pseudomonadota</taxon>
        <taxon>Betaproteobacteria</taxon>
        <taxon>Burkholderiales</taxon>
        <taxon>Comamonadaceae</taxon>
        <taxon>Ramlibacter</taxon>
    </lineage>
</organism>
<dbReference type="AlphaFoldDB" id="A0A934TXU6"/>
<feature type="chain" id="PRO_5038102313" description="Transferrin-binding protein-like solute binding protein" evidence="1">
    <location>
        <begin position="23"/>
        <end position="339"/>
    </location>
</feature>
<dbReference type="EMBL" id="JAEPWM010000016">
    <property type="protein sequence ID" value="MBK6009251.1"/>
    <property type="molecule type" value="Genomic_DNA"/>
</dbReference>
<sequence>MQKTNNRVARWSGVLALSAAVAACGGGGGSSTPAPAPPPDARNGTYTMVAADAQEYQLALDFDAKTYHVTGNSVDQSGNISEQSGTFFFSPGNATGATGASTTRFQVATDTIVGEYPLPSGALPFVAPRKFATTLADAVGVYNFLGRVVDTSGAAPNTTIQQAQITADAHFNECEDNVIYDMPNCPATSVTTGTITVSGNLFTAQTANGKIPFHVALVGNDKVFLRASGSIGTQRRYIVGLPAAASFTGGGFAGATTEPAWGTVTLAATSFSSTGTSPAGTTTTRSGTGSAIGNVPGILGISTASSGSFFAVNGSELGVVVAARGNAVVPGFMAIGRKQ</sequence>
<keyword evidence="1" id="KW-0732">Signal</keyword>
<protein>
    <recommendedName>
        <fullName evidence="4">Transferrin-binding protein-like solute binding protein</fullName>
    </recommendedName>
</protein>
<reference evidence="2" key="1">
    <citation type="journal article" date="2012" name="J. Microbiol. Biotechnol.">
        <title>Ramlibacter ginsenosidimutans sp. nov., with ginsenoside-converting activity.</title>
        <authorList>
            <person name="Wang L."/>
            <person name="An D.S."/>
            <person name="Kim S.G."/>
            <person name="Jin F.X."/>
            <person name="Kim S.C."/>
            <person name="Lee S.T."/>
            <person name="Im W.T."/>
        </authorList>
    </citation>
    <scope>NUCLEOTIDE SEQUENCE</scope>
    <source>
        <strain evidence="2">KACC 17527</strain>
    </source>
</reference>
<proteinExistence type="predicted"/>
<comment type="caution">
    <text evidence="2">The sequence shown here is derived from an EMBL/GenBank/DDBJ whole genome shotgun (WGS) entry which is preliminary data.</text>
</comment>
<accession>A0A934TXU6</accession>
<gene>
    <name evidence="2" type="ORF">JJB11_24395</name>
</gene>
<dbReference type="RefSeq" id="WP_201177699.1">
    <property type="nucleotide sequence ID" value="NZ_JAEPWM010000016.1"/>
</dbReference>
<name>A0A934TXU6_9BURK</name>
<keyword evidence="3" id="KW-1185">Reference proteome</keyword>
<dbReference type="Proteomes" id="UP000630528">
    <property type="component" value="Unassembled WGS sequence"/>
</dbReference>
<evidence type="ECO:0000313" key="3">
    <source>
        <dbReference type="Proteomes" id="UP000630528"/>
    </source>
</evidence>
<dbReference type="PROSITE" id="PS51257">
    <property type="entry name" value="PROKAR_LIPOPROTEIN"/>
    <property type="match status" value="1"/>
</dbReference>
<evidence type="ECO:0000256" key="1">
    <source>
        <dbReference type="SAM" id="SignalP"/>
    </source>
</evidence>
<feature type="signal peptide" evidence="1">
    <location>
        <begin position="1"/>
        <end position="22"/>
    </location>
</feature>
<evidence type="ECO:0000313" key="2">
    <source>
        <dbReference type="EMBL" id="MBK6009251.1"/>
    </source>
</evidence>
<reference evidence="2" key="2">
    <citation type="submission" date="2021-01" db="EMBL/GenBank/DDBJ databases">
        <authorList>
            <person name="Kang M."/>
        </authorList>
    </citation>
    <scope>NUCLEOTIDE SEQUENCE</scope>
    <source>
        <strain evidence="2">KACC 17527</strain>
    </source>
</reference>